<accession>A0ABW3CS36</accession>
<dbReference type="Proteomes" id="UP001597083">
    <property type="component" value="Unassembled WGS sequence"/>
</dbReference>
<dbReference type="Gene3D" id="3.90.1200.10">
    <property type="match status" value="1"/>
</dbReference>
<name>A0ABW3CS36_9ACTN</name>
<dbReference type="SUPFAM" id="SSF56112">
    <property type="entry name" value="Protein kinase-like (PK-like)"/>
    <property type="match status" value="1"/>
</dbReference>
<feature type="domain" description="Aminoglycoside phosphotransferase" evidence="1">
    <location>
        <begin position="3"/>
        <end position="53"/>
    </location>
</feature>
<dbReference type="InterPro" id="IPR002575">
    <property type="entry name" value="Aminoglycoside_PTrfase"/>
</dbReference>
<feature type="non-terminal residue" evidence="2">
    <location>
        <position position="1"/>
    </location>
</feature>
<dbReference type="EMBL" id="JBHTIR010004085">
    <property type="protein sequence ID" value="MFD0856369.1"/>
    <property type="molecule type" value="Genomic_DNA"/>
</dbReference>
<evidence type="ECO:0000259" key="1">
    <source>
        <dbReference type="Pfam" id="PF01636"/>
    </source>
</evidence>
<sequence length="139" mass="16020">RANRPEEPDPPVMLWGDSRIGNIIFRDGRPRAVLDWEMAVLGAPEEDLAWFMFIDKHHSQGMEVPRLAGFPSYEATVARYEELLGRPMRNLEYYEILSGFKFAVIMARIGQAMIDFDWIDQVNTFPSDNNCTRLLATLL</sequence>
<evidence type="ECO:0000313" key="3">
    <source>
        <dbReference type="Proteomes" id="UP001597083"/>
    </source>
</evidence>
<proteinExistence type="predicted"/>
<gene>
    <name evidence="2" type="ORF">ACFQ07_29285</name>
</gene>
<keyword evidence="3" id="KW-1185">Reference proteome</keyword>
<evidence type="ECO:0000313" key="2">
    <source>
        <dbReference type="EMBL" id="MFD0856369.1"/>
    </source>
</evidence>
<dbReference type="Pfam" id="PF01636">
    <property type="entry name" value="APH"/>
    <property type="match status" value="1"/>
</dbReference>
<reference evidence="3" key="1">
    <citation type="journal article" date="2019" name="Int. J. Syst. Evol. Microbiol.">
        <title>The Global Catalogue of Microorganisms (GCM) 10K type strain sequencing project: providing services to taxonomists for standard genome sequencing and annotation.</title>
        <authorList>
            <consortium name="The Broad Institute Genomics Platform"/>
            <consortium name="The Broad Institute Genome Sequencing Center for Infectious Disease"/>
            <person name="Wu L."/>
            <person name="Ma J."/>
        </authorList>
    </citation>
    <scope>NUCLEOTIDE SEQUENCE [LARGE SCALE GENOMIC DNA]</scope>
    <source>
        <strain evidence="3">JCM 31696</strain>
    </source>
</reference>
<organism evidence="2 3">
    <name type="scientific">Actinomadura adrarensis</name>
    <dbReference type="NCBI Taxonomy" id="1819600"/>
    <lineage>
        <taxon>Bacteria</taxon>
        <taxon>Bacillati</taxon>
        <taxon>Actinomycetota</taxon>
        <taxon>Actinomycetes</taxon>
        <taxon>Streptosporangiales</taxon>
        <taxon>Thermomonosporaceae</taxon>
        <taxon>Actinomadura</taxon>
    </lineage>
</organism>
<dbReference type="InterPro" id="IPR011009">
    <property type="entry name" value="Kinase-like_dom_sf"/>
</dbReference>
<protein>
    <submittedName>
        <fullName evidence="2">Phosphotransferase</fullName>
    </submittedName>
</protein>
<comment type="caution">
    <text evidence="2">The sequence shown here is derived from an EMBL/GenBank/DDBJ whole genome shotgun (WGS) entry which is preliminary data.</text>
</comment>